<feature type="transmembrane region" description="Helical" evidence="2">
    <location>
        <begin position="140"/>
        <end position="160"/>
    </location>
</feature>
<keyword evidence="2" id="KW-0812">Transmembrane</keyword>
<keyword evidence="4" id="KW-1185">Reference proteome</keyword>
<evidence type="ECO:0000313" key="4">
    <source>
        <dbReference type="Proteomes" id="UP000593567"/>
    </source>
</evidence>
<reference evidence="3" key="1">
    <citation type="submission" date="2020-06" db="EMBL/GenBank/DDBJ databases">
        <title>Draft genome of Bugula neritina, a colonial animal packing powerful symbionts and potential medicines.</title>
        <authorList>
            <person name="Rayko M."/>
        </authorList>
    </citation>
    <scope>NUCLEOTIDE SEQUENCE [LARGE SCALE GENOMIC DNA]</scope>
    <source>
        <strain evidence="3">Kwan_BN1</strain>
    </source>
</reference>
<dbReference type="AlphaFoldDB" id="A0A7J7JBS3"/>
<comment type="caution">
    <text evidence="3">The sequence shown here is derived from an EMBL/GenBank/DDBJ whole genome shotgun (WGS) entry which is preliminary data.</text>
</comment>
<evidence type="ECO:0000256" key="1">
    <source>
        <dbReference type="SAM" id="MobiDB-lite"/>
    </source>
</evidence>
<feature type="region of interest" description="Disordered" evidence="1">
    <location>
        <begin position="1"/>
        <end position="110"/>
    </location>
</feature>
<sequence length="256" mass="28814">MEVVELEAQQATIAAEDSPLTASTSSVRSQQRLLPEQSPEVEPPEPLQEIITEQPNPPEVIHSEPVTHQNETSQGIESVEEQLIPQKVTSPQPASRDEESQLRNENSASAQSITFGEDQSVYFQSLNYDPEAGYDPCREWLRLITGLVSMVIAIVTVYPIHLGVDCYLDQYKDGDIDLSQCKNLFKIEYSITTLAVSVVLEAVMIFLFIYSCRHEFCGVKRDYKHGLLFCSPLRSRSPVVYPMSTENTKLTPKLIY</sequence>
<feature type="transmembrane region" description="Helical" evidence="2">
    <location>
        <begin position="189"/>
        <end position="210"/>
    </location>
</feature>
<organism evidence="3 4">
    <name type="scientific">Bugula neritina</name>
    <name type="common">Brown bryozoan</name>
    <name type="synonym">Sertularia neritina</name>
    <dbReference type="NCBI Taxonomy" id="10212"/>
    <lineage>
        <taxon>Eukaryota</taxon>
        <taxon>Metazoa</taxon>
        <taxon>Spiralia</taxon>
        <taxon>Lophotrochozoa</taxon>
        <taxon>Bryozoa</taxon>
        <taxon>Gymnolaemata</taxon>
        <taxon>Cheilostomatida</taxon>
        <taxon>Flustrina</taxon>
        <taxon>Buguloidea</taxon>
        <taxon>Bugulidae</taxon>
        <taxon>Bugula</taxon>
    </lineage>
</organism>
<feature type="compositionally biased region" description="Polar residues" evidence="1">
    <location>
        <begin position="20"/>
        <end position="32"/>
    </location>
</feature>
<gene>
    <name evidence="3" type="ORF">EB796_018619</name>
</gene>
<feature type="compositionally biased region" description="Polar residues" evidence="1">
    <location>
        <begin position="66"/>
        <end position="76"/>
    </location>
</feature>
<name>A0A7J7JBS3_BUGNE</name>
<dbReference type="Proteomes" id="UP000593567">
    <property type="component" value="Unassembled WGS sequence"/>
</dbReference>
<evidence type="ECO:0000313" key="3">
    <source>
        <dbReference type="EMBL" id="KAF6023081.1"/>
    </source>
</evidence>
<accession>A0A7J7JBS3</accession>
<keyword evidence="2" id="KW-0472">Membrane</keyword>
<dbReference type="EMBL" id="VXIV02002765">
    <property type="protein sequence ID" value="KAF6023081.1"/>
    <property type="molecule type" value="Genomic_DNA"/>
</dbReference>
<proteinExistence type="predicted"/>
<protein>
    <submittedName>
        <fullName evidence="3">Uncharacterized protein</fullName>
    </submittedName>
</protein>
<evidence type="ECO:0000256" key="2">
    <source>
        <dbReference type="SAM" id="Phobius"/>
    </source>
</evidence>
<keyword evidence="2" id="KW-1133">Transmembrane helix</keyword>